<dbReference type="NCBIfam" id="TIGR01511">
    <property type="entry name" value="ATPase-IB1_Cu"/>
    <property type="match status" value="1"/>
</dbReference>
<dbReference type="OrthoDB" id="73457at2"/>
<dbReference type="PROSITE" id="PS50846">
    <property type="entry name" value="HMA_2"/>
    <property type="match status" value="1"/>
</dbReference>
<dbReference type="PROSITE" id="PS00154">
    <property type="entry name" value="ATPASE_E1_E2"/>
    <property type="match status" value="1"/>
</dbReference>
<dbReference type="PRINTS" id="PR00941">
    <property type="entry name" value="CDATPASE"/>
</dbReference>
<dbReference type="Pfam" id="PF00122">
    <property type="entry name" value="E1-E2_ATPase"/>
    <property type="match status" value="1"/>
</dbReference>
<gene>
    <name evidence="13" type="ordered locus">Deipe_4133</name>
</gene>
<keyword evidence="9 10" id="KW-0472">Membrane</keyword>
<keyword evidence="10" id="KW-1003">Cell membrane</keyword>
<dbReference type="GO" id="GO:0015086">
    <property type="term" value="F:cadmium ion transmembrane transporter activity"/>
    <property type="evidence" value="ECO:0007669"/>
    <property type="project" value="TreeGrafter"/>
</dbReference>
<reference evidence="14" key="1">
    <citation type="submission" date="2012-03" db="EMBL/GenBank/DDBJ databases">
        <title>Complete sequence of plasmid 1 of Deinococcus peraridilitoris DSM 19664.</title>
        <authorList>
            <person name="Lucas S."/>
            <person name="Copeland A."/>
            <person name="Lapidus A."/>
            <person name="Glavina del Rio T."/>
            <person name="Dalin E."/>
            <person name="Tice H."/>
            <person name="Bruce D."/>
            <person name="Goodwin L."/>
            <person name="Pitluck S."/>
            <person name="Peters L."/>
            <person name="Mikhailova N."/>
            <person name="Lu M."/>
            <person name="Kyrpides N."/>
            <person name="Mavromatis K."/>
            <person name="Ivanova N."/>
            <person name="Brettin T."/>
            <person name="Detter J.C."/>
            <person name="Han C."/>
            <person name="Larimer F."/>
            <person name="Land M."/>
            <person name="Hauser L."/>
            <person name="Markowitz V."/>
            <person name="Cheng J.-F."/>
            <person name="Hugenholtz P."/>
            <person name="Woyke T."/>
            <person name="Wu D."/>
            <person name="Pukall R."/>
            <person name="Steenblock K."/>
            <person name="Brambilla E."/>
            <person name="Klenk H.-P."/>
            <person name="Eisen J.A."/>
        </authorList>
    </citation>
    <scope>NUCLEOTIDE SEQUENCE [LARGE SCALE GENOMIC DNA]</scope>
    <source>
        <strain evidence="14">DSM 19664 / LMG 22246 / CIP 109416 / KR-200</strain>
        <plasmid evidence="14">Plasmid pDEIPE01</plasmid>
    </source>
</reference>
<dbReference type="InterPro" id="IPR001757">
    <property type="entry name" value="P_typ_ATPase"/>
</dbReference>
<feature type="transmembrane region" description="Helical" evidence="10">
    <location>
        <begin position="327"/>
        <end position="348"/>
    </location>
</feature>
<dbReference type="NCBIfam" id="TIGR01494">
    <property type="entry name" value="ATPase_P-type"/>
    <property type="match status" value="1"/>
</dbReference>
<dbReference type="GO" id="GO:0019829">
    <property type="term" value="F:ATPase-coupled monoatomic cation transmembrane transporter activity"/>
    <property type="evidence" value="ECO:0007669"/>
    <property type="project" value="InterPro"/>
</dbReference>
<evidence type="ECO:0000256" key="1">
    <source>
        <dbReference type="ARBA" id="ARBA00004141"/>
    </source>
</evidence>
<dbReference type="InterPro" id="IPR008250">
    <property type="entry name" value="ATPase_P-typ_transduc_dom_A_sf"/>
</dbReference>
<dbReference type="GO" id="GO:0005524">
    <property type="term" value="F:ATP binding"/>
    <property type="evidence" value="ECO:0007669"/>
    <property type="project" value="UniProtKB-UniRule"/>
</dbReference>
<evidence type="ECO:0000256" key="6">
    <source>
        <dbReference type="ARBA" id="ARBA00022840"/>
    </source>
</evidence>
<evidence type="ECO:0000256" key="8">
    <source>
        <dbReference type="ARBA" id="ARBA00022989"/>
    </source>
</evidence>
<name>L0A8V8_DEIPD</name>
<dbReference type="InterPro" id="IPR051014">
    <property type="entry name" value="Cation_Transport_ATPase_IB"/>
</dbReference>
<dbReference type="CDD" id="cd07546">
    <property type="entry name" value="P-type_ATPase_Pb_Zn_Cd2-like"/>
    <property type="match status" value="1"/>
</dbReference>
<dbReference type="Gene3D" id="3.30.70.100">
    <property type="match status" value="1"/>
</dbReference>
<keyword evidence="5 10" id="KW-0547">Nucleotide-binding</keyword>
<feature type="transmembrane region" description="Helical" evidence="10">
    <location>
        <begin position="662"/>
        <end position="680"/>
    </location>
</feature>
<dbReference type="Proteomes" id="UP000010467">
    <property type="component" value="Plasmid pDEIPE01"/>
</dbReference>
<protein>
    <submittedName>
        <fullName evidence="13">Copper/silver-translocating P-type ATPase,heavy metal-translocating P-type ATPase, Cd/Co/Hg/Pb/Zn-transporting</fullName>
    </submittedName>
</protein>
<dbReference type="EMBL" id="CP003383">
    <property type="protein sequence ID" value="AFZ69500.1"/>
    <property type="molecule type" value="Genomic_DNA"/>
</dbReference>
<dbReference type="InterPro" id="IPR023214">
    <property type="entry name" value="HAD_sf"/>
</dbReference>
<dbReference type="GO" id="GO:0046872">
    <property type="term" value="F:metal ion binding"/>
    <property type="evidence" value="ECO:0007669"/>
    <property type="project" value="UniProtKB-KW"/>
</dbReference>
<keyword evidence="7" id="KW-1278">Translocase</keyword>
<dbReference type="Pfam" id="PF00702">
    <property type="entry name" value="Hydrolase"/>
    <property type="match status" value="1"/>
</dbReference>
<dbReference type="AlphaFoldDB" id="L0A8V8"/>
<feature type="transmembrane region" description="Helical" evidence="10">
    <location>
        <begin position="354"/>
        <end position="378"/>
    </location>
</feature>
<dbReference type="InterPro" id="IPR023299">
    <property type="entry name" value="ATPase_P-typ_cyto_dom_N"/>
</dbReference>
<dbReference type="Pfam" id="PF00403">
    <property type="entry name" value="HMA"/>
    <property type="match status" value="1"/>
</dbReference>
<dbReference type="SFLD" id="SFLDF00027">
    <property type="entry name" value="p-type_atpase"/>
    <property type="match status" value="1"/>
</dbReference>
<keyword evidence="14" id="KW-1185">Reference proteome</keyword>
<feature type="compositionally biased region" description="Basic and acidic residues" evidence="11">
    <location>
        <begin position="61"/>
        <end position="76"/>
    </location>
</feature>
<dbReference type="InterPro" id="IPR018303">
    <property type="entry name" value="ATPase_P-typ_P_site"/>
</dbReference>
<dbReference type="Gene3D" id="3.40.50.1000">
    <property type="entry name" value="HAD superfamily/HAD-like"/>
    <property type="match status" value="1"/>
</dbReference>
<keyword evidence="4 10" id="KW-0479">Metal-binding</keyword>
<feature type="domain" description="HMA" evidence="12">
    <location>
        <begin position="13"/>
        <end position="79"/>
    </location>
</feature>
<evidence type="ECO:0000256" key="7">
    <source>
        <dbReference type="ARBA" id="ARBA00022967"/>
    </source>
</evidence>
<dbReference type="InterPro" id="IPR036163">
    <property type="entry name" value="HMA_dom_sf"/>
</dbReference>
<evidence type="ECO:0000256" key="3">
    <source>
        <dbReference type="ARBA" id="ARBA00022692"/>
    </source>
</evidence>
<sequence>MSRAATASHTEPATLEYFVEGMDCPTCVRKIEGALQRTPGATSARTNLTTQTLKVTLDETRTPRSTLEKTLRDLGHTPKPLLGDDGERHEHEATPWYATRQGRLVLTTGALLALAFLFSQIEPRLAPWGYAAATLLGTWPLAKKAVAGARAGDPFSINTLVTLAALGALLIGEAAEGAVVVFFFAVGDLLEGVAVGKARSGIKALAKLTPKTARVLKKNKVFELPVDALQIGTLVQVQPGDRVPADGVITEGTSHLDDSPVTGESVPVSKTVGETVYAGSINTDGVLTVRVERETRDNTIARIIHLVEQAEAGKAPVARFIDRFSRVYTPLVVLIATLTAVIPMLLMGEYLPDALYRGITLLLIGCPCALVLSVPAAITSGLSAGARHGLLIKGGAALESIGSVNTVAFDKTGTLTEGRPRVTDITPLFGNEQEVLRLAASIEAGSNHPLAKAIMGAAAGLDVPMATHARALPGKAVTATIDGHPYAVSSPRHAHDTVGLTPEVQTRLQALEEQGKTVVVLTNSDGPLGLIALRDEPRADARAAVTNLKALGVHPVMLTGDNARTGRAIARDLGVDVHAELLPEDKLRLVEQFRQQGKVAMIGDGINDAPALAASDVGIAMGGGTDVALETADAALLHHRVQGVTDMVRLSRATMTNIKQNVAFAVGLKLVFLFTTLLGITGLWPAILSDTGATALVTANALRLLRFRGGPQ</sequence>
<dbReference type="FunFam" id="2.70.150.10:FF:000002">
    <property type="entry name" value="Copper-transporting ATPase 1, putative"/>
    <property type="match status" value="1"/>
</dbReference>
<evidence type="ECO:0000256" key="2">
    <source>
        <dbReference type="ARBA" id="ARBA00006024"/>
    </source>
</evidence>
<dbReference type="SUPFAM" id="SSF55008">
    <property type="entry name" value="HMA, heavy metal-associated domain"/>
    <property type="match status" value="1"/>
</dbReference>
<dbReference type="NCBIfam" id="TIGR01512">
    <property type="entry name" value="ATPase-IB2_Cd"/>
    <property type="match status" value="1"/>
</dbReference>
<evidence type="ECO:0000256" key="4">
    <source>
        <dbReference type="ARBA" id="ARBA00022723"/>
    </source>
</evidence>
<accession>L0A8V8</accession>
<dbReference type="RefSeq" id="WP_015231401.1">
    <property type="nucleotide sequence ID" value="NC_019789.1"/>
</dbReference>
<dbReference type="PRINTS" id="PR00119">
    <property type="entry name" value="CATATPASE"/>
</dbReference>
<keyword evidence="3 10" id="KW-0812">Transmembrane</keyword>
<feature type="transmembrane region" description="Helical" evidence="10">
    <location>
        <begin position="102"/>
        <end position="119"/>
    </location>
</feature>
<dbReference type="InterPro" id="IPR044492">
    <property type="entry name" value="P_typ_ATPase_HD_dom"/>
</dbReference>
<dbReference type="InterPro" id="IPR027256">
    <property type="entry name" value="P-typ_ATPase_IB"/>
</dbReference>
<dbReference type="NCBIfam" id="TIGR01525">
    <property type="entry name" value="ATPase-IB_hvy"/>
    <property type="match status" value="1"/>
</dbReference>
<dbReference type="GO" id="GO:0016887">
    <property type="term" value="F:ATP hydrolysis activity"/>
    <property type="evidence" value="ECO:0007669"/>
    <property type="project" value="InterPro"/>
</dbReference>
<dbReference type="InterPro" id="IPR036412">
    <property type="entry name" value="HAD-like_sf"/>
</dbReference>
<evidence type="ECO:0000313" key="13">
    <source>
        <dbReference type="EMBL" id="AFZ69500.1"/>
    </source>
</evidence>
<dbReference type="CDD" id="cd00371">
    <property type="entry name" value="HMA"/>
    <property type="match status" value="1"/>
</dbReference>
<dbReference type="SUPFAM" id="SSF81653">
    <property type="entry name" value="Calcium ATPase, transduction domain A"/>
    <property type="match status" value="1"/>
</dbReference>
<dbReference type="HOGENOM" id="CLU_001771_6_4_0"/>
<dbReference type="PANTHER" id="PTHR48085">
    <property type="entry name" value="CADMIUM/ZINC-TRANSPORTING ATPASE HMA2-RELATED"/>
    <property type="match status" value="1"/>
</dbReference>
<dbReference type="InterPro" id="IPR059000">
    <property type="entry name" value="ATPase_P-type_domA"/>
</dbReference>
<keyword evidence="8 10" id="KW-1133">Transmembrane helix</keyword>
<dbReference type="Gene3D" id="3.40.1110.10">
    <property type="entry name" value="Calcium-transporting ATPase, cytoplasmic domain N"/>
    <property type="match status" value="1"/>
</dbReference>
<dbReference type="KEGG" id="dpd:Deipe_4133"/>
<comment type="similarity">
    <text evidence="2 10">Belongs to the cation transport ATPase (P-type) (TC 3.A.3) family. Type IB subfamily.</text>
</comment>
<feature type="region of interest" description="Disordered" evidence="11">
    <location>
        <begin position="61"/>
        <end position="88"/>
    </location>
</feature>
<evidence type="ECO:0000313" key="14">
    <source>
        <dbReference type="Proteomes" id="UP000010467"/>
    </source>
</evidence>
<evidence type="ECO:0000256" key="5">
    <source>
        <dbReference type="ARBA" id="ARBA00022741"/>
    </source>
</evidence>
<dbReference type="GO" id="GO:0005886">
    <property type="term" value="C:plasma membrane"/>
    <property type="evidence" value="ECO:0007669"/>
    <property type="project" value="UniProtKB-SubCell"/>
</dbReference>
<proteinExistence type="inferred from homology"/>
<dbReference type="PANTHER" id="PTHR48085:SF5">
    <property type="entry name" value="CADMIUM_ZINC-TRANSPORTING ATPASE HMA4-RELATED"/>
    <property type="match status" value="1"/>
</dbReference>
<dbReference type="InterPro" id="IPR006121">
    <property type="entry name" value="HMA_dom"/>
</dbReference>
<keyword evidence="13" id="KW-0614">Plasmid</keyword>
<dbReference type="SUPFAM" id="SSF56784">
    <property type="entry name" value="HAD-like"/>
    <property type="match status" value="1"/>
</dbReference>
<dbReference type="InterPro" id="IPR023298">
    <property type="entry name" value="ATPase_P-typ_TM_dom_sf"/>
</dbReference>
<evidence type="ECO:0000256" key="10">
    <source>
        <dbReference type="RuleBase" id="RU362081"/>
    </source>
</evidence>
<dbReference type="SFLD" id="SFLDG00002">
    <property type="entry name" value="C1.7:_P-type_atpase_like"/>
    <property type="match status" value="1"/>
</dbReference>
<evidence type="ECO:0000259" key="12">
    <source>
        <dbReference type="PROSITE" id="PS50846"/>
    </source>
</evidence>
<geneLocation type="plasmid" evidence="13 14">
    <name>pDEIPE01</name>
</geneLocation>
<comment type="subcellular location">
    <subcellularLocation>
        <location evidence="10">Cell membrane</location>
    </subcellularLocation>
    <subcellularLocation>
        <location evidence="1">Membrane</location>
        <topology evidence="1">Multi-pass membrane protein</topology>
    </subcellularLocation>
</comment>
<dbReference type="SFLD" id="SFLDS00003">
    <property type="entry name" value="Haloacid_Dehalogenase"/>
    <property type="match status" value="1"/>
</dbReference>
<dbReference type="PATRIC" id="fig|937777.3.peg.4160"/>
<evidence type="ECO:0000256" key="11">
    <source>
        <dbReference type="SAM" id="MobiDB-lite"/>
    </source>
</evidence>
<organism evidence="13 14">
    <name type="scientific">Deinococcus peraridilitoris (strain DSM 19664 / LMG 22246 / CIP 109416 / KR-200)</name>
    <dbReference type="NCBI Taxonomy" id="937777"/>
    <lineage>
        <taxon>Bacteria</taxon>
        <taxon>Thermotogati</taxon>
        <taxon>Deinococcota</taxon>
        <taxon>Deinococci</taxon>
        <taxon>Deinococcales</taxon>
        <taxon>Deinococcaceae</taxon>
        <taxon>Deinococcus</taxon>
    </lineage>
</organism>
<keyword evidence="6 10" id="KW-0067">ATP-binding</keyword>
<evidence type="ECO:0000256" key="9">
    <source>
        <dbReference type="ARBA" id="ARBA00023136"/>
    </source>
</evidence>
<dbReference type="SUPFAM" id="SSF81665">
    <property type="entry name" value="Calcium ATPase, transmembrane domain M"/>
    <property type="match status" value="1"/>
</dbReference>
<dbReference type="Gene3D" id="2.70.150.10">
    <property type="entry name" value="Calcium-transporting ATPase, cytoplasmic transduction domain A"/>
    <property type="match status" value="1"/>
</dbReference>